<organism evidence="7 8">
    <name type="scientific">Fluctibacter halophilus</name>
    <dbReference type="NCBI Taxonomy" id="226011"/>
    <lineage>
        <taxon>Bacteria</taxon>
        <taxon>Pseudomonadati</taxon>
        <taxon>Pseudomonadota</taxon>
        <taxon>Gammaproteobacteria</taxon>
        <taxon>Alteromonadales</taxon>
        <taxon>Alteromonadaceae</taxon>
        <taxon>Fluctibacter</taxon>
    </lineage>
</organism>
<dbReference type="InterPro" id="IPR009014">
    <property type="entry name" value="Transketo_C/PFOR_II"/>
</dbReference>
<dbReference type="Proteomes" id="UP001520878">
    <property type="component" value="Unassembled WGS sequence"/>
</dbReference>
<dbReference type="PANTHER" id="PTHR42980:SF1">
    <property type="entry name" value="2-OXOISOVALERATE DEHYDROGENASE SUBUNIT BETA, MITOCHONDRIAL"/>
    <property type="match status" value="1"/>
</dbReference>
<dbReference type="SMART" id="SM00861">
    <property type="entry name" value="Transket_pyr"/>
    <property type="match status" value="1"/>
</dbReference>
<dbReference type="SUPFAM" id="SSF52922">
    <property type="entry name" value="TK C-terminal domain-like"/>
    <property type="match status" value="1"/>
</dbReference>
<evidence type="ECO:0000256" key="3">
    <source>
        <dbReference type="ARBA" id="ARBA00012277"/>
    </source>
</evidence>
<evidence type="ECO:0000313" key="8">
    <source>
        <dbReference type="Proteomes" id="UP001520878"/>
    </source>
</evidence>
<keyword evidence="4" id="KW-0560">Oxidoreductase</keyword>
<sequence length="747" mass="81270">MQDRNAVVRQQFIDAVQEGNLPSVDLPMGLADTDLTPAQLVDLFESQIMSRHLDLRSRQMQKDGNSFYTIGSAGHEGNAACALAARPDDMAFLHYRSGAFVVQRSKQVDGETPLYDMLLSFAASSEDPISGGRHKVLGSKSLSIPPQTSTIASHLPKAVGAAFSIALSQKRSGQHPLPKDSVILCNFGDASANHSTAQGALNTACWAAFQSVPLPIVFICEDNGIGISTRTPNGWIAANFSRRPGMTYVSCDGLNVLDTYRQTQRALDLARRAHKPVFLHMRTVRLLGHAGSDAEFVYRSAEDIARNEAMDPLLYTAKLVIDEGLMTPEQVVALYLSVEARVEHVSRQAAGRPRLETAEQIKHSIIPPCRDVAVPPVADSDTRAALFAHEKHNLKKPQHLAKLLNWAMMDILAQYDNTLVFGEDVGKKGGVYNVTAKLYEKFGPARVINTLLDEQAILGAAIGLAHNGFIPMPEIQFLAYVHNAEDQIRGEAATLPFFSNGQFTNPMVIRIAGLAYQRGFGGHFHNDNSLAVFRDIPGIVIACPSNGRDAVHMLRRSVQLAHQEQRVVVFIEPIALYMKKDLLEEGDNGWSFDYPAPDEEGIALSEFGLSGEGKDVLIISYGNGHYLSSQAAHDLAQQGIQCTLMDLRWLAPLDEAGIADAARGYSHVLVVDECRRTGSISEALVTLLHERIGGQQIARVTAEDCFIPLGSASYAVLPSREQIVSAAVALVGLEGDDDVLIQQVSGQ</sequence>
<proteinExistence type="predicted"/>
<dbReference type="SUPFAM" id="SSF52518">
    <property type="entry name" value="Thiamin diphosphate-binding fold (THDP-binding)"/>
    <property type="match status" value="2"/>
</dbReference>
<dbReference type="InterPro" id="IPR029061">
    <property type="entry name" value="THDP-binding"/>
</dbReference>
<dbReference type="InterPro" id="IPR001017">
    <property type="entry name" value="DH_E1"/>
</dbReference>
<dbReference type="EC" id="1.2.4.4" evidence="3"/>
<comment type="cofactor">
    <cofactor evidence="1">
        <name>thiamine diphosphate</name>
        <dbReference type="ChEBI" id="CHEBI:58937"/>
    </cofactor>
</comment>
<dbReference type="Gene3D" id="3.40.50.970">
    <property type="match status" value="2"/>
</dbReference>
<dbReference type="InterPro" id="IPR033248">
    <property type="entry name" value="Transketolase_C"/>
</dbReference>
<evidence type="ECO:0000256" key="2">
    <source>
        <dbReference type="ARBA" id="ARBA00003906"/>
    </source>
</evidence>
<reference evidence="7 8" key="1">
    <citation type="submission" date="2021-10" db="EMBL/GenBank/DDBJ databases">
        <title>Draft genome of Aestuariibacter halophilus JC2043.</title>
        <authorList>
            <person name="Emsley S.A."/>
            <person name="Pfannmuller K.M."/>
            <person name="Ushijima B."/>
            <person name="Saw J.H."/>
            <person name="Videau P."/>
        </authorList>
    </citation>
    <scope>NUCLEOTIDE SEQUENCE [LARGE SCALE GENOMIC DNA]</scope>
    <source>
        <strain evidence="7 8">JC2043</strain>
    </source>
</reference>
<accession>A0ABS8GBE2</accession>
<protein>
    <recommendedName>
        <fullName evidence="3">3-methyl-2-oxobutanoate dehydrogenase (2-methylpropanoyl-transferring)</fullName>
        <ecNumber evidence="3">1.2.4.4</ecNumber>
    </recommendedName>
</protein>
<evidence type="ECO:0000313" key="7">
    <source>
        <dbReference type="EMBL" id="MCC2617718.1"/>
    </source>
</evidence>
<dbReference type="Gene3D" id="3.40.50.920">
    <property type="match status" value="1"/>
</dbReference>
<keyword evidence="5" id="KW-0786">Thiamine pyrophosphate</keyword>
<dbReference type="EMBL" id="JAJEWP010000005">
    <property type="protein sequence ID" value="MCC2617718.1"/>
    <property type="molecule type" value="Genomic_DNA"/>
</dbReference>
<dbReference type="PANTHER" id="PTHR42980">
    <property type="entry name" value="2-OXOISOVALERATE DEHYDROGENASE SUBUNIT BETA-RELATED"/>
    <property type="match status" value="1"/>
</dbReference>
<comment type="caution">
    <text evidence="7">The sequence shown here is derived from an EMBL/GenBank/DDBJ whole genome shotgun (WGS) entry which is preliminary data.</text>
</comment>
<gene>
    <name evidence="7" type="ORF">LJ739_15810</name>
</gene>
<name>A0ABS8GBE2_9ALTE</name>
<evidence type="ECO:0000259" key="6">
    <source>
        <dbReference type="SMART" id="SM00861"/>
    </source>
</evidence>
<dbReference type="Pfam" id="PF02780">
    <property type="entry name" value="Transketolase_C"/>
    <property type="match status" value="1"/>
</dbReference>
<feature type="domain" description="Transketolase-like pyrimidine-binding" evidence="6">
    <location>
        <begin position="398"/>
        <end position="579"/>
    </location>
</feature>
<comment type="function">
    <text evidence="2">E1 component of the 2-oxoglutarate dehydrogenase (OGDH) complex which catalyzes the decarboxylation of 2-oxoglutarate, the first step in the conversion of 2-oxoglutarate to succinyl-CoA and CO(2).</text>
</comment>
<evidence type="ECO:0000256" key="4">
    <source>
        <dbReference type="ARBA" id="ARBA00023002"/>
    </source>
</evidence>
<dbReference type="Pfam" id="PF02779">
    <property type="entry name" value="Transket_pyr"/>
    <property type="match status" value="1"/>
</dbReference>
<dbReference type="Pfam" id="PF00676">
    <property type="entry name" value="E1_dh"/>
    <property type="match status" value="1"/>
</dbReference>
<evidence type="ECO:0000256" key="5">
    <source>
        <dbReference type="ARBA" id="ARBA00023052"/>
    </source>
</evidence>
<dbReference type="InterPro" id="IPR005475">
    <property type="entry name" value="Transketolase-like_Pyr-bd"/>
</dbReference>
<evidence type="ECO:0000256" key="1">
    <source>
        <dbReference type="ARBA" id="ARBA00001964"/>
    </source>
</evidence>
<dbReference type="RefSeq" id="WP_229162057.1">
    <property type="nucleotide sequence ID" value="NZ_JAJEWP010000005.1"/>
</dbReference>
<dbReference type="CDD" id="cd02000">
    <property type="entry name" value="TPP_E1_PDC_ADC_BCADC"/>
    <property type="match status" value="1"/>
</dbReference>
<keyword evidence="8" id="KW-1185">Reference proteome</keyword>